<dbReference type="AlphaFoldDB" id="A0A6N9Q725"/>
<dbReference type="CDD" id="cd16917">
    <property type="entry name" value="HATPase_UhpB-NarQ-NarX-like"/>
    <property type="match status" value="1"/>
</dbReference>
<evidence type="ECO:0000256" key="2">
    <source>
        <dbReference type="ARBA" id="ARBA00012438"/>
    </source>
</evidence>
<evidence type="ECO:0000313" key="12">
    <source>
        <dbReference type="Proteomes" id="UP000448943"/>
    </source>
</evidence>
<keyword evidence="8" id="KW-0902">Two-component regulatory system</keyword>
<keyword evidence="7" id="KW-0067">ATP-binding</keyword>
<dbReference type="PANTHER" id="PTHR24421">
    <property type="entry name" value="NITRATE/NITRITE SENSOR PROTEIN NARX-RELATED"/>
    <property type="match status" value="1"/>
</dbReference>
<proteinExistence type="predicted"/>
<evidence type="ECO:0000256" key="4">
    <source>
        <dbReference type="ARBA" id="ARBA00022679"/>
    </source>
</evidence>
<evidence type="ECO:0000256" key="3">
    <source>
        <dbReference type="ARBA" id="ARBA00022553"/>
    </source>
</evidence>
<dbReference type="InterPro" id="IPR003594">
    <property type="entry name" value="HATPase_dom"/>
</dbReference>
<evidence type="ECO:0000259" key="10">
    <source>
        <dbReference type="SMART" id="SM00387"/>
    </source>
</evidence>
<dbReference type="EC" id="2.7.13.3" evidence="2"/>
<sequence length="386" mass="45799">MKYQLSVFHYLFIIITALGTLFLNTEIDAPIFTLFILLLIFIKQAKNYYSSTKLLPWFILIETGYIFWLNYQFQGILFILFFITISSIFRLKSKLQWFFIIGQWILLNFLLIQQPPSLLLVMNLLYVMTSLLYWNIHSLTYKQKDMTYLYDQLRGKHYELEAARKRIKEYASEVEKMAQIEERNRISKEIHDELGHQLIRAKMMMEAALPLVQDHPKKSMILLEQIKDQLSNNMETLRKTVRNMKPDDHKIHQYSLNYLIDQFAKSCNIKIQYDVKGLAYPLYPSAELTLYRNVQEAMTNAVKHAHATEINIRLEFHTHFIEFLISNNGEMPMKKLRKGLGLRGMEERIELLGGEMSIESSNLFIVNMRLPRKYIEIQQTNERSEL</sequence>
<dbReference type="Pfam" id="PF02518">
    <property type="entry name" value="HATPase_c"/>
    <property type="match status" value="1"/>
</dbReference>
<reference evidence="11 12" key="1">
    <citation type="submission" date="2019-01" db="EMBL/GenBank/DDBJ databases">
        <title>Chengkuizengella sp. nov., isolated from deep-sea sediment of East Pacific Ocean.</title>
        <authorList>
            <person name="Yang J."/>
            <person name="Lai Q."/>
            <person name="Shao Z."/>
        </authorList>
    </citation>
    <scope>NUCLEOTIDE SEQUENCE [LARGE SCALE GENOMIC DNA]</scope>
    <source>
        <strain evidence="11 12">YPA3-1-1</strain>
    </source>
</reference>
<dbReference type="SMART" id="SM00387">
    <property type="entry name" value="HATPase_c"/>
    <property type="match status" value="1"/>
</dbReference>
<evidence type="ECO:0000256" key="5">
    <source>
        <dbReference type="ARBA" id="ARBA00022741"/>
    </source>
</evidence>
<dbReference type="GO" id="GO:0005524">
    <property type="term" value="F:ATP binding"/>
    <property type="evidence" value="ECO:0007669"/>
    <property type="project" value="UniProtKB-KW"/>
</dbReference>
<keyword evidence="4" id="KW-0808">Transferase</keyword>
<keyword evidence="5" id="KW-0547">Nucleotide-binding</keyword>
<dbReference type="Pfam" id="PF07730">
    <property type="entry name" value="HisKA_3"/>
    <property type="match status" value="1"/>
</dbReference>
<dbReference type="GO" id="GO:0000155">
    <property type="term" value="F:phosphorelay sensor kinase activity"/>
    <property type="evidence" value="ECO:0007669"/>
    <property type="project" value="InterPro"/>
</dbReference>
<dbReference type="InterPro" id="IPR050482">
    <property type="entry name" value="Sensor_HK_TwoCompSys"/>
</dbReference>
<keyword evidence="12" id="KW-1185">Reference proteome</keyword>
<dbReference type="Gene3D" id="1.20.5.1930">
    <property type="match status" value="1"/>
</dbReference>
<keyword evidence="6 11" id="KW-0418">Kinase</keyword>
<keyword evidence="9" id="KW-0472">Membrane</keyword>
<dbReference type="GO" id="GO:0016020">
    <property type="term" value="C:membrane"/>
    <property type="evidence" value="ECO:0007669"/>
    <property type="project" value="InterPro"/>
</dbReference>
<accession>A0A6N9Q725</accession>
<evidence type="ECO:0000256" key="6">
    <source>
        <dbReference type="ARBA" id="ARBA00022777"/>
    </source>
</evidence>
<evidence type="ECO:0000313" key="11">
    <source>
        <dbReference type="EMBL" id="NBI30705.1"/>
    </source>
</evidence>
<organism evidence="11 12">
    <name type="scientific">Chengkuizengella marina</name>
    <dbReference type="NCBI Taxonomy" id="2507566"/>
    <lineage>
        <taxon>Bacteria</taxon>
        <taxon>Bacillati</taxon>
        <taxon>Bacillota</taxon>
        <taxon>Bacilli</taxon>
        <taxon>Bacillales</taxon>
        <taxon>Paenibacillaceae</taxon>
        <taxon>Chengkuizengella</taxon>
    </lineage>
</organism>
<keyword evidence="9" id="KW-1133">Transmembrane helix</keyword>
<dbReference type="PANTHER" id="PTHR24421:SF10">
    <property type="entry name" value="NITRATE_NITRITE SENSOR PROTEIN NARQ"/>
    <property type="match status" value="1"/>
</dbReference>
<dbReference type="SUPFAM" id="SSF55874">
    <property type="entry name" value="ATPase domain of HSP90 chaperone/DNA topoisomerase II/histidine kinase"/>
    <property type="match status" value="1"/>
</dbReference>
<keyword evidence="9" id="KW-0812">Transmembrane</keyword>
<feature type="transmembrane region" description="Helical" evidence="9">
    <location>
        <begin position="118"/>
        <end position="136"/>
    </location>
</feature>
<protein>
    <recommendedName>
        <fullName evidence="2">histidine kinase</fullName>
        <ecNumber evidence="2">2.7.13.3</ecNumber>
    </recommendedName>
</protein>
<feature type="transmembrane region" description="Helical" evidence="9">
    <location>
        <begin position="95"/>
        <end position="112"/>
    </location>
</feature>
<dbReference type="GO" id="GO:0046983">
    <property type="term" value="F:protein dimerization activity"/>
    <property type="evidence" value="ECO:0007669"/>
    <property type="project" value="InterPro"/>
</dbReference>
<evidence type="ECO:0000256" key="7">
    <source>
        <dbReference type="ARBA" id="ARBA00022840"/>
    </source>
</evidence>
<evidence type="ECO:0000256" key="8">
    <source>
        <dbReference type="ARBA" id="ARBA00023012"/>
    </source>
</evidence>
<evidence type="ECO:0000256" key="1">
    <source>
        <dbReference type="ARBA" id="ARBA00000085"/>
    </source>
</evidence>
<feature type="domain" description="Histidine kinase/HSP90-like ATPase" evidence="10">
    <location>
        <begin position="285"/>
        <end position="372"/>
    </location>
</feature>
<keyword evidence="3" id="KW-0597">Phosphoprotein</keyword>
<dbReference type="RefSeq" id="WP_160647520.1">
    <property type="nucleotide sequence ID" value="NZ_SIJB01000036.1"/>
</dbReference>
<gene>
    <name evidence="11" type="ORF">ERL59_17275</name>
</gene>
<name>A0A6N9Q725_9BACL</name>
<evidence type="ECO:0000256" key="9">
    <source>
        <dbReference type="SAM" id="Phobius"/>
    </source>
</evidence>
<dbReference type="EMBL" id="SIJB01000036">
    <property type="protein sequence ID" value="NBI30705.1"/>
    <property type="molecule type" value="Genomic_DNA"/>
</dbReference>
<dbReference type="Proteomes" id="UP000448943">
    <property type="component" value="Unassembled WGS sequence"/>
</dbReference>
<dbReference type="Gene3D" id="3.30.565.10">
    <property type="entry name" value="Histidine kinase-like ATPase, C-terminal domain"/>
    <property type="match status" value="1"/>
</dbReference>
<feature type="transmembrane region" description="Helical" evidence="9">
    <location>
        <begin position="65"/>
        <end position="83"/>
    </location>
</feature>
<dbReference type="OrthoDB" id="199946at2"/>
<dbReference type="InterPro" id="IPR036890">
    <property type="entry name" value="HATPase_C_sf"/>
</dbReference>
<dbReference type="InterPro" id="IPR011712">
    <property type="entry name" value="Sig_transdc_His_kin_sub3_dim/P"/>
</dbReference>
<feature type="transmembrane region" description="Helical" evidence="9">
    <location>
        <begin position="6"/>
        <end position="24"/>
    </location>
</feature>
<comment type="caution">
    <text evidence="11">The sequence shown here is derived from an EMBL/GenBank/DDBJ whole genome shotgun (WGS) entry which is preliminary data.</text>
</comment>
<comment type="catalytic activity">
    <reaction evidence="1">
        <text>ATP + protein L-histidine = ADP + protein N-phospho-L-histidine.</text>
        <dbReference type="EC" id="2.7.13.3"/>
    </reaction>
</comment>